<dbReference type="Proteomes" id="UP000317835">
    <property type="component" value="Chromosome"/>
</dbReference>
<dbReference type="SUPFAM" id="SSF51735">
    <property type="entry name" value="NAD(P)-binding Rossmann-fold domains"/>
    <property type="match status" value="1"/>
</dbReference>
<dbReference type="PRINTS" id="PR00080">
    <property type="entry name" value="SDRFAMILY"/>
</dbReference>
<dbReference type="OrthoDB" id="9810734at2"/>
<dbReference type="EMBL" id="CP036426">
    <property type="protein sequence ID" value="QDV32886.1"/>
    <property type="molecule type" value="Genomic_DNA"/>
</dbReference>
<feature type="domain" description="Ketoreductase" evidence="4">
    <location>
        <begin position="11"/>
        <end position="189"/>
    </location>
</feature>
<dbReference type="InterPro" id="IPR002347">
    <property type="entry name" value="SDR_fam"/>
</dbReference>
<dbReference type="InterPro" id="IPR057326">
    <property type="entry name" value="KR_dom"/>
</dbReference>
<evidence type="ECO:0000259" key="4">
    <source>
        <dbReference type="SMART" id="SM00822"/>
    </source>
</evidence>
<dbReference type="Pfam" id="PF00106">
    <property type="entry name" value="adh_short"/>
    <property type="match status" value="1"/>
</dbReference>
<name>A0A518GWB5_9BACT</name>
<evidence type="ECO:0000256" key="3">
    <source>
        <dbReference type="RuleBase" id="RU000363"/>
    </source>
</evidence>
<proteinExistence type="inferred from homology"/>
<dbReference type="PROSITE" id="PS00061">
    <property type="entry name" value="ADH_SHORT"/>
    <property type="match status" value="1"/>
</dbReference>
<gene>
    <name evidence="5" type="ORF">ElP_07260</name>
</gene>
<dbReference type="AlphaFoldDB" id="A0A518GWB5"/>
<evidence type="ECO:0000313" key="6">
    <source>
        <dbReference type="Proteomes" id="UP000317835"/>
    </source>
</evidence>
<dbReference type="RefSeq" id="WP_145267302.1">
    <property type="nucleotide sequence ID" value="NZ_CP036426.1"/>
</dbReference>
<evidence type="ECO:0000256" key="1">
    <source>
        <dbReference type="ARBA" id="ARBA00006484"/>
    </source>
</evidence>
<dbReference type="Gene3D" id="3.40.50.720">
    <property type="entry name" value="NAD(P)-binding Rossmann-like Domain"/>
    <property type="match status" value="1"/>
</dbReference>
<dbReference type="GO" id="GO:0016491">
    <property type="term" value="F:oxidoreductase activity"/>
    <property type="evidence" value="ECO:0007669"/>
    <property type="project" value="UniProtKB-KW"/>
</dbReference>
<keyword evidence="2 5" id="KW-0560">Oxidoreductase</keyword>
<dbReference type="PANTHER" id="PTHR44196:SF1">
    <property type="entry name" value="DEHYDROGENASE_REDUCTASE SDR FAMILY MEMBER 7B"/>
    <property type="match status" value="1"/>
</dbReference>
<dbReference type="KEGG" id="tpla:ElP_07260"/>
<comment type="similarity">
    <text evidence="1 3">Belongs to the short-chain dehydrogenases/reductases (SDR) family.</text>
</comment>
<dbReference type="PRINTS" id="PR00081">
    <property type="entry name" value="GDHRDH"/>
</dbReference>
<dbReference type="CDD" id="cd05233">
    <property type="entry name" value="SDR_c"/>
    <property type="match status" value="1"/>
</dbReference>
<sequence>MPRRRSSFRGARCLVTGASSGIGAAFARLLAAEGARVVMTGRSADRLSAVALELTEAGAAPADVVAVAADLTDLDDRRMLLDRAAERLGGALDLVVNAAGVGAYGRFESHEPSVLRGLLEVNVIALAEVCRGVLPMLRRGDRPSLLNVGSIVARRGLPGRPEYSASKFAVAGLTEAIRAEWAIDGIHVLLLNPGFTTTAFERNLLVHTAIYRTESHRSMSPDAVARAGLDAVLRGRNEVTLTPRGRLLLAFNRFFPRFVDWGFGRWTRRLYADAPALAAAESRR</sequence>
<evidence type="ECO:0000256" key="2">
    <source>
        <dbReference type="ARBA" id="ARBA00023002"/>
    </source>
</evidence>
<organism evidence="5 6">
    <name type="scientific">Tautonia plasticadhaerens</name>
    <dbReference type="NCBI Taxonomy" id="2527974"/>
    <lineage>
        <taxon>Bacteria</taxon>
        <taxon>Pseudomonadati</taxon>
        <taxon>Planctomycetota</taxon>
        <taxon>Planctomycetia</taxon>
        <taxon>Isosphaerales</taxon>
        <taxon>Isosphaeraceae</taxon>
        <taxon>Tautonia</taxon>
    </lineage>
</organism>
<dbReference type="InterPro" id="IPR020904">
    <property type="entry name" value="Sc_DH/Rdtase_CS"/>
</dbReference>
<dbReference type="GO" id="GO:0016020">
    <property type="term" value="C:membrane"/>
    <property type="evidence" value="ECO:0007669"/>
    <property type="project" value="TreeGrafter"/>
</dbReference>
<protein>
    <submittedName>
        <fullName evidence="5">Putative oxidoreductase</fullName>
        <ecNumber evidence="5">1.-.-.-</ecNumber>
    </submittedName>
</protein>
<reference evidence="5 6" key="1">
    <citation type="submission" date="2019-02" db="EMBL/GenBank/DDBJ databases">
        <title>Deep-cultivation of Planctomycetes and their phenomic and genomic characterization uncovers novel biology.</title>
        <authorList>
            <person name="Wiegand S."/>
            <person name="Jogler M."/>
            <person name="Boedeker C."/>
            <person name="Pinto D."/>
            <person name="Vollmers J."/>
            <person name="Rivas-Marin E."/>
            <person name="Kohn T."/>
            <person name="Peeters S.H."/>
            <person name="Heuer A."/>
            <person name="Rast P."/>
            <person name="Oberbeckmann S."/>
            <person name="Bunk B."/>
            <person name="Jeske O."/>
            <person name="Meyerdierks A."/>
            <person name="Storesund J.E."/>
            <person name="Kallscheuer N."/>
            <person name="Luecker S."/>
            <person name="Lage O.M."/>
            <person name="Pohl T."/>
            <person name="Merkel B.J."/>
            <person name="Hornburger P."/>
            <person name="Mueller R.-W."/>
            <person name="Bruemmer F."/>
            <person name="Labrenz M."/>
            <person name="Spormann A.M."/>
            <person name="Op den Camp H."/>
            <person name="Overmann J."/>
            <person name="Amann R."/>
            <person name="Jetten M.S.M."/>
            <person name="Mascher T."/>
            <person name="Medema M.H."/>
            <person name="Devos D.P."/>
            <person name="Kaster A.-K."/>
            <person name="Ovreas L."/>
            <person name="Rohde M."/>
            <person name="Galperin M.Y."/>
            <person name="Jogler C."/>
        </authorList>
    </citation>
    <scope>NUCLEOTIDE SEQUENCE [LARGE SCALE GENOMIC DNA]</scope>
    <source>
        <strain evidence="5 6">ElP</strain>
    </source>
</reference>
<dbReference type="EC" id="1.-.-.-" evidence="5"/>
<accession>A0A518GWB5</accession>
<dbReference type="InterPro" id="IPR036291">
    <property type="entry name" value="NAD(P)-bd_dom_sf"/>
</dbReference>
<evidence type="ECO:0000313" key="5">
    <source>
        <dbReference type="EMBL" id="QDV32886.1"/>
    </source>
</evidence>
<dbReference type="PANTHER" id="PTHR44196">
    <property type="entry name" value="DEHYDROGENASE/REDUCTASE SDR FAMILY MEMBER 7B"/>
    <property type="match status" value="1"/>
</dbReference>
<dbReference type="SMART" id="SM00822">
    <property type="entry name" value="PKS_KR"/>
    <property type="match status" value="1"/>
</dbReference>
<keyword evidence="6" id="KW-1185">Reference proteome</keyword>